<dbReference type="InterPro" id="IPR058575">
    <property type="entry name" value="NTP_transf_8_dom"/>
</dbReference>
<gene>
    <name evidence="2" type="ORF">GHT07_00200</name>
</gene>
<evidence type="ECO:0000313" key="2">
    <source>
        <dbReference type="EMBL" id="MRD45684.1"/>
    </source>
</evidence>
<dbReference type="OrthoDB" id="6142474at2"/>
<dbReference type="Pfam" id="PF12281">
    <property type="entry name" value="NTP_transf_8"/>
    <property type="match status" value="1"/>
</dbReference>
<evidence type="ECO:0000313" key="3">
    <source>
        <dbReference type="Proteomes" id="UP000487350"/>
    </source>
</evidence>
<sequence>MQPFLELTDGQKRQYIDAEAVFTALEQAQAEALAVRGSMFWREQGGRRYLIRLAAGGGQKSLGPDTEENRLIHERFVQRKSAAESRVQSLRESLAEQVRLNRALRVGRTPAIVVDVLQALSQAGLAEHFITVGTHALYAYETACGVRVESAATATRDIDLLFDTQKRLSVFTRLQRVDSSLVAVLRKADKSFSVRSDQLQTVVNDKGFEVDIIQRTARDGDPHPLRMSDDEDDMWAVQVPTGDQLLSSSRFSQVVVATSGAMARMDTISPVAFARIKRELGARADRDPLKRSKDLLQAQIVSQLVSQYLPH</sequence>
<dbReference type="RefSeq" id="WP_153583040.1">
    <property type="nucleotide sequence ID" value="NZ_WJBU01000001.1"/>
</dbReference>
<dbReference type="EMBL" id="WJBU01000001">
    <property type="protein sequence ID" value="MRD45684.1"/>
    <property type="molecule type" value="Genomic_DNA"/>
</dbReference>
<dbReference type="AlphaFoldDB" id="A0A844AP82"/>
<keyword evidence="3" id="KW-1185">Reference proteome</keyword>
<reference evidence="2 3" key="1">
    <citation type="submission" date="2019-11" db="EMBL/GenBank/DDBJ databases">
        <title>Caenimonas koreensis gen. nov., sp. nov., isolated from activated sludge.</title>
        <authorList>
            <person name="Seung H.R."/>
        </authorList>
    </citation>
    <scope>NUCLEOTIDE SEQUENCE [LARGE SCALE GENOMIC DNA]</scope>
    <source>
        <strain evidence="2 3">EMB320</strain>
    </source>
</reference>
<proteinExistence type="predicted"/>
<protein>
    <recommendedName>
        <fullName evidence="1">Nucleotidyltransferase-like domain-containing protein</fullName>
    </recommendedName>
</protein>
<feature type="domain" description="Nucleotidyltransferase-like" evidence="1">
    <location>
        <begin position="113"/>
        <end position="310"/>
    </location>
</feature>
<dbReference type="Proteomes" id="UP000487350">
    <property type="component" value="Unassembled WGS sequence"/>
</dbReference>
<evidence type="ECO:0000259" key="1">
    <source>
        <dbReference type="Pfam" id="PF12281"/>
    </source>
</evidence>
<organism evidence="2 3">
    <name type="scientific">Caenimonas koreensis DSM 17982</name>
    <dbReference type="NCBI Taxonomy" id="1121255"/>
    <lineage>
        <taxon>Bacteria</taxon>
        <taxon>Pseudomonadati</taxon>
        <taxon>Pseudomonadota</taxon>
        <taxon>Betaproteobacteria</taxon>
        <taxon>Burkholderiales</taxon>
        <taxon>Comamonadaceae</taxon>
        <taxon>Caenimonas</taxon>
    </lineage>
</organism>
<accession>A0A844AP82</accession>
<comment type="caution">
    <text evidence="2">The sequence shown here is derived from an EMBL/GenBank/DDBJ whole genome shotgun (WGS) entry which is preliminary data.</text>
</comment>
<name>A0A844AP82_9BURK</name>